<protein>
    <submittedName>
        <fullName evidence="9">Cysteine desulfurase</fullName>
    </submittedName>
</protein>
<evidence type="ECO:0000256" key="3">
    <source>
        <dbReference type="ARBA" id="ARBA00022723"/>
    </source>
</evidence>
<dbReference type="Pfam" id="PF00266">
    <property type="entry name" value="Aminotran_5"/>
    <property type="match status" value="1"/>
</dbReference>
<keyword evidence="5" id="KW-0408">Iron</keyword>
<keyword evidence="10" id="KW-1185">Reference proteome</keyword>
<dbReference type="PANTHER" id="PTHR11601">
    <property type="entry name" value="CYSTEINE DESULFURYLASE FAMILY MEMBER"/>
    <property type="match status" value="1"/>
</dbReference>
<dbReference type="Gene3D" id="3.40.640.10">
    <property type="entry name" value="Type I PLP-dependent aspartate aminotransferase-like (Major domain)"/>
    <property type="match status" value="1"/>
</dbReference>
<evidence type="ECO:0000256" key="2">
    <source>
        <dbReference type="ARBA" id="ARBA00006490"/>
    </source>
</evidence>
<comment type="similarity">
    <text evidence="2">Belongs to the class-V pyridoxal-phosphate-dependent aminotransferase family. NifS/IscS subfamily.</text>
</comment>
<feature type="domain" description="Aminotransferase class V" evidence="8">
    <location>
        <begin position="4"/>
        <end position="367"/>
    </location>
</feature>
<proteinExistence type="inferred from homology"/>
<dbReference type="EMBL" id="JACRSZ010000003">
    <property type="protein sequence ID" value="MBC8572438.1"/>
    <property type="molecule type" value="Genomic_DNA"/>
</dbReference>
<evidence type="ECO:0000256" key="1">
    <source>
        <dbReference type="ARBA" id="ARBA00001933"/>
    </source>
</evidence>
<dbReference type="PIRSF" id="PIRSF005572">
    <property type="entry name" value="NifS"/>
    <property type="match status" value="1"/>
</dbReference>
<dbReference type="InterPro" id="IPR016454">
    <property type="entry name" value="Cysteine_dSase"/>
</dbReference>
<evidence type="ECO:0000313" key="10">
    <source>
        <dbReference type="Proteomes" id="UP000657421"/>
    </source>
</evidence>
<evidence type="ECO:0000256" key="6">
    <source>
        <dbReference type="ARBA" id="ARBA00023014"/>
    </source>
</evidence>
<evidence type="ECO:0000256" key="5">
    <source>
        <dbReference type="ARBA" id="ARBA00023004"/>
    </source>
</evidence>
<evidence type="ECO:0000256" key="4">
    <source>
        <dbReference type="ARBA" id="ARBA00022898"/>
    </source>
</evidence>
<gene>
    <name evidence="9" type="ORF">H8716_04955</name>
</gene>
<dbReference type="InterPro" id="IPR015422">
    <property type="entry name" value="PyrdxlP-dep_Trfase_small"/>
</dbReference>
<keyword evidence="3" id="KW-0479">Metal-binding</keyword>
<dbReference type="InterPro" id="IPR020578">
    <property type="entry name" value="Aminotrans_V_PyrdxlP_BS"/>
</dbReference>
<sequence>MEAYLDNSATTRCLDSVIKIVEKIMREDYGNPSSKHQKGLDAENYVRAARTEIAQTLKVQDKEIFFTSGGTESNNWALIGSALANRRAGNHLITTAVEHAAVLQPMGFLEEMGFRITYLPVDNRGVADLKALEEAICEDTILVSMMYVNNELGTEEPIEEAAKIIKEKNSNILFHVDAIQAYGKYRIHPKKLGIDLLSVSGHKIHGPKGSGFLYVNEKAKIRPIILGGGQQKGMRSGTDNVPGIAGLGMAAKEAYQELDKKVAHLQGLKQQLIDGLKDIPDVFIQGQAAESGGAPHIVSVSFADVRSEVLLHALEDRQIYISSGSACSSNKKLPVSTVLKEAHVPKNLLESTVRFSFSSQTTAEEVAYCIEELHRIVPMLRKYTRH</sequence>
<dbReference type="Gene3D" id="1.10.260.50">
    <property type="match status" value="1"/>
</dbReference>
<evidence type="ECO:0000256" key="7">
    <source>
        <dbReference type="RuleBase" id="RU004504"/>
    </source>
</evidence>
<dbReference type="InterPro" id="IPR015424">
    <property type="entry name" value="PyrdxlP-dep_Trfase"/>
</dbReference>
<keyword evidence="6" id="KW-0411">Iron-sulfur</keyword>
<evidence type="ECO:0000259" key="8">
    <source>
        <dbReference type="Pfam" id="PF00266"/>
    </source>
</evidence>
<keyword evidence="4" id="KW-0663">Pyridoxal phosphate</keyword>
<evidence type="ECO:0000313" key="9">
    <source>
        <dbReference type="EMBL" id="MBC8572438.1"/>
    </source>
</evidence>
<reference evidence="9 10" key="1">
    <citation type="submission" date="2020-08" db="EMBL/GenBank/DDBJ databases">
        <title>Genome public.</title>
        <authorList>
            <person name="Liu C."/>
            <person name="Sun Q."/>
        </authorList>
    </citation>
    <scope>NUCLEOTIDE SEQUENCE [LARGE SCALE GENOMIC DNA]</scope>
    <source>
        <strain evidence="9 10">NSJ-46</strain>
    </source>
</reference>
<accession>A0ABR7N7R8</accession>
<name>A0ABR7N7R8_9FIRM</name>
<dbReference type="PANTHER" id="PTHR11601:SF50">
    <property type="entry name" value="CYSTEINE DESULFURASE ISCS 2-RELATED"/>
    <property type="match status" value="1"/>
</dbReference>
<comment type="caution">
    <text evidence="9">The sequence shown here is derived from an EMBL/GenBank/DDBJ whole genome shotgun (WGS) entry which is preliminary data.</text>
</comment>
<dbReference type="RefSeq" id="WP_249307417.1">
    <property type="nucleotide sequence ID" value="NZ_JACRSZ010000003.1"/>
</dbReference>
<dbReference type="SUPFAM" id="SSF53383">
    <property type="entry name" value="PLP-dependent transferases"/>
    <property type="match status" value="1"/>
</dbReference>
<dbReference type="Gene3D" id="3.90.1150.10">
    <property type="entry name" value="Aspartate Aminotransferase, domain 1"/>
    <property type="match status" value="1"/>
</dbReference>
<organism evidence="9 10">
    <name type="scientific">Jingyaoa shaoxingensis</name>
    <dbReference type="NCBI Taxonomy" id="2763671"/>
    <lineage>
        <taxon>Bacteria</taxon>
        <taxon>Bacillati</taxon>
        <taxon>Bacillota</taxon>
        <taxon>Clostridia</taxon>
        <taxon>Lachnospirales</taxon>
        <taxon>Lachnospiraceae</taxon>
        <taxon>Jingyaoa</taxon>
    </lineage>
</organism>
<dbReference type="InterPro" id="IPR000192">
    <property type="entry name" value="Aminotrans_V_dom"/>
</dbReference>
<dbReference type="InterPro" id="IPR015421">
    <property type="entry name" value="PyrdxlP-dep_Trfase_major"/>
</dbReference>
<dbReference type="PROSITE" id="PS00595">
    <property type="entry name" value="AA_TRANSFER_CLASS_5"/>
    <property type="match status" value="1"/>
</dbReference>
<comment type="cofactor">
    <cofactor evidence="1 7">
        <name>pyridoxal 5'-phosphate</name>
        <dbReference type="ChEBI" id="CHEBI:597326"/>
    </cofactor>
</comment>
<dbReference type="Proteomes" id="UP000657421">
    <property type="component" value="Unassembled WGS sequence"/>
</dbReference>